<comment type="caution">
    <text evidence="2">The sequence shown here is derived from an EMBL/GenBank/DDBJ whole genome shotgun (WGS) entry which is preliminary data.</text>
</comment>
<evidence type="ECO:0000256" key="1">
    <source>
        <dbReference type="SAM" id="MobiDB-lite"/>
    </source>
</evidence>
<organism evidence="2 3">
    <name type="scientific">Panicum virgatum</name>
    <name type="common">Blackwell switchgrass</name>
    <dbReference type="NCBI Taxonomy" id="38727"/>
    <lineage>
        <taxon>Eukaryota</taxon>
        <taxon>Viridiplantae</taxon>
        <taxon>Streptophyta</taxon>
        <taxon>Embryophyta</taxon>
        <taxon>Tracheophyta</taxon>
        <taxon>Spermatophyta</taxon>
        <taxon>Magnoliopsida</taxon>
        <taxon>Liliopsida</taxon>
        <taxon>Poales</taxon>
        <taxon>Poaceae</taxon>
        <taxon>PACMAD clade</taxon>
        <taxon>Panicoideae</taxon>
        <taxon>Panicodae</taxon>
        <taxon>Paniceae</taxon>
        <taxon>Panicinae</taxon>
        <taxon>Panicum</taxon>
        <taxon>Panicum sect. Hiantes</taxon>
    </lineage>
</organism>
<reference evidence="2" key="1">
    <citation type="submission" date="2020-05" db="EMBL/GenBank/DDBJ databases">
        <title>WGS assembly of Panicum virgatum.</title>
        <authorList>
            <person name="Lovell J.T."/>
            <person name="Jenkins J."/>
            <person name="Shu S."/>
            <person name="Juenger T.E."/>
            <person name="Schmutz J."/>
        </authorList>
    </citation>
    <scope>NUCLEOTIDE SEQUENCE</scope>
    <source>
        <strain evidence="2">AP13</strain>
    </source>
</reference>
<dbReference type="AlphaFoldDB" id="A0A8T0VIG6"/>
<feature type="compositionally biased region" description="Basic residues" evidence="1">
    <location>
        <begin position="94"/>
        <end position="129"/>
    </location>
</feature>
<name>A0A8T0VIG6_PANVG</name>
<keyword evidence="3" id="KW-1185">Reference proteome</keyword>
<sequence length="248" mass="27259">MEQLLSSTFTPSLPFSLFHSPHGSPASASEWSSPPPPASSPSTGACGRRCPWSSRTPRSSPPLEFAASAARRPWLTAPSTRSRAGGTAKQGPYPHRHSEKRWWRRHIHGRLGRSRRPSRPSRPRSRMRRIWPWASMRRRRQPRPPRSHRGRRGPLLLPRRPLLLCPSALTPSLADLSFGLFILQGHGGGGILGLDLEPGGELDLAPRLYGNGRAADAATLTQQGGSGRRSWSALHLTPRRALLAAGYS</sequence>
<feature type="compositionally biased region" description="Low complexity" evidence="1">
    <location>
        <begin position="48"/>
        <end position="62"/>
    </location>
</feature>
<accession>A0A8T0VIG6</accession>
<evidence type="ECO:0000313" key="3">
    <source>
        <dbReference type="Proteomes" id="UP000823388"/>
    </source>
</evidence>
<proteinExistence type="predicted"/>
<protein>
    <submittedName>
        <fullName evidence="2">Uncharacterized protein</fullName>
    </submittedName>
</protein>
<dbReference type="EMBL" id="CM029040">
    <property type="protein sequence ID" value="KAG2634568.1"/>
    <property type="molecule type" value="Genomic_DNA"/>
</dbReference>
<evidence type="ECO:0000313" key="2">
    <source>
        <dbReference type="EMBL" id="KAG2634568.1"/>
    </source>
</evidence>
<feature type="region of interest" description="Disordered" evidence="1">
    <location>
        <begin position="20"/>
        <end position="154"/>
    </location>
</feature>
<gene>
    <name evidence="2" type="ORF">PVAP13_2NG310603</name>
</gene>
<dbReference type="Proteomes" id="UP000823388">
    <property type="component" value="Chromosome 2N"/>
</dbReference>
<feature type="compositionally biased region" description="Basic residues" evidence="1">
    <location>
        <begin position="136"/>
        <end position="152"/>
    </location>
</feature>